<feature type="compositionally biased region" description="Acidic residues" evidence="1">
    <location>
        <begin position="413"/>
        <end position="422"/>
    </location>
</feature>
<feature type="region of interest" description="Disordered" evidence="1">
    <location>
        <begin position="396"/>
        <end position="444"/>
    </location>
</feature>
<evidence type="ECO:0000313" key="3">
    <source>
        <dbReference type="EMBL" id="CEM11393.1"/>
    </source>
</evidence>
<dbReference type="OrthoDB" id="6109at2759"/>
<feature type="compositionally biased region" description="Basic and acidic residues" evidence="1">
    <location>
        <begin position="423"/>
        <end position="438"/>
    </location>
</feature>
<dbReference type="InterPro" id="IPR058543">
    <property type="entry name" value="Beta-prop_RSE1/DDB1/CPSF1_2nd"/>
</dbReference>
<evidence type="ECO:0000256" key="1">
    <source>
        <dbReference type="SAM" id="MobiDB-lite"/>
    </source>
</evidence>
<evidence type="ECO:0000259" key="2">
    <source>
        <dbReference type="Pfam" id="PF23726"/>
    </source>
</evidence>
<dbReference type="EMBL" id="CDMY01000415">
    <property type="protein sequence ID" value="CEM11393.1"/>
    <property type="molecule type" value="Genomic_DNA"/>
</dbReference>
<name>A0A0G4FEJ2_VITBC</name>
<dbReference type="AlphaFoldDB" id="A0A0G4FEJ2"/>
<feature type="domain" description="RSE1/DDB1/CPSF1 second beta-propeller" evidence="2">
    <location>
        <begin position="456"/>
        <end position="632"/>
    </location>
</feature>
<dbReference type="Gene3D" id="2.130.10.10">
    <property type="entry name" value="YVTN repeat-like/Quinoprotein amine dehydrogenase"/>
    <property type="match status" value="1"/>
</dbReference>
<dbReference type="InterPro" id="IPR015943">
    <property type="entry name" value="WD40/YVTN_repeat-like_dom_sf"/>
</dbReference>
<feature type="region of interest" description="Disordered" evidence="1">
    <location>
        <begin position="683"/>
        <end position="711"/>
    </location>
</feature>
<protein>
    <recommendedName>
        <fullName evidence="2">RSE1/DDB1/CPSF1 second beta-propeller domain-containing protein</fullName>
    </recommendedName>
</protein>
<organism evidence="3 4">
    <name type="scientific">Vitrella brassicaformis (strain CCMP3155)</name>
    <dbReference type="NCBI Taxonomy" id="1169540"/>
    <lineage>
        <taxon>Eukaryota</taxon>
        <taxon>Sar</taxon>
        <taxon>Alveolata</taxon>
        <taxon>Colpodellida</taxon>
        <taxon>Vitrellaceae</taxon>
        <taxon>Vitrella</taxon>
    </lineage>
</organism>
<dbReference type="Proteomes" id="UP000041254">
    <property type="component" value="Unassembled WGS sequence"/>
</dbReference>
<keyword evidence="4" id="KW-1185">Reference proteome</keyword>
<proteinExistence type="predicted"/>
<sequence>MAVGEPAVQVPWVATSSRTGKTRLSRRKPNYPGGHHELLSGDLFVGASWSVAIKAQLGVHQLVDFAFVDGPSQLTLALLVQTRPVWCGRLGMSRGACCLMLAAVDCDAKRVTVMSKVTHKGAWLTGELQHFCTLPVRDKSEMGVRLDGLCWSHVTPSCIIAILRDGTLFLLHLVTHPTEGVIDILWQKVDFPQPLHTHTIVPLSAKPAARGTPAAPLFLHAGLGAAGWHNGGAEDGGGGLLVKPANGWFGRLKAAMADDTTVAGMTSDQDVKGRGELEKYIALCDERESANRCELSHYDVTLVDQLDCSGSLRTLAEWPRRVDISGMETALPSERTEELRTMRYAAVMGGTLEGRPALPPLLCAIQRTVPTYSIVEFDLQDAGYLWTVPVGHQMSVRSGGGRGGGVKRKRGDEDGEVGGEGDVDGHITARGERSEVSKSDGLPSISMQASLRRAADSGGGGGDDDVGGSHRHAYVLVSSDARLGVGRTYALAMGSATTSADDDRLEEVTEDIHIDSESCTVGAGALTGLLVQVTPNALRAIPMTDQGDLTADAHNETSIDFNEGDDLSLAVKACVNEPYVTVLFDTGRVRAYQAAAGGLREVEGLPDCMTGDVMTLSCYSEEEGAVFAAVTGEMASKRVVFYVEQLYLVPPILRTCHSGDAEERYISASDVFRSLTDLTAAPRHMSTHDPLPQNKPPQHHSPALPSQLGADMTDIDSTPTLVVFLPSRPILIYRAHRPPPEARRSRT</sequence>
<evidence type="ECO:0000313" key="4">
    <source>
        <dbReference type="Proteomes" id="UP000041254"/>
    </source>
</evidence>
<dbReference type="Pfam" id="PF23726">
    <property type="entry name" value="Beta-prop_RSE1_2nd"/>
    <property type="match status" value="1"/>
</dbReference>
<reference evidence="3 4" key="1">
    <citation type="submission" date="2014-11" db="EMBL/GenBank/DDBJ databases">
        <authorList>
            <person name="Zhu J."/>
            <person name="Qi W."/>
            <person name="Song R."/>
        </authorList>
    </citation>
    <scope>NUCLEOTIDE SEQUENCE [LARGE SCALE GENOMIC DNA]</scope>
</reference>
<dbReference type="InParanoid" id="A0A0G4FEJ2"/>
<accession>A0A0G4FEJ2</accession>
<dbReference type="VEuPathDB" id="CryptoDB:Vbra_9066"/>
<gene>
    <name evidence="3" type="ORF">Vbra_9066</name>
</gene>